<feature type="region of interest" description="Disordered" evidence="5">
    <location>
        <begin position="1"/>
        <end position="27"/>
    </location>
</feature>
<keyword evidence="8" id="KW-1185">Reference proteome</keyword>
<evidence type="ECO:0000256" key="4">
    <source>
        <dbReference type="PROSITE-ProRule" id="PRU00325"/>
    </source>
</evidence>
<evidence type="ECO:0000259" key="6">
    <source>
        <dbReference type="PROSITE" id="PS50966"/>
    </source>
</evidence>
<dbReference type="PANTHER" id="PTHR47718">
    <property type="entry name" value="OS01G0519700 PROTEIN"/>
    <property type="match status" value="1"/>
</dbReference>
<dbReference type="SMART" id="SM00575">
    <property type="entry name" value="ZnF_PMZ"/>
    <property type="match status" value="1"/>
</dbReference>
<dbReference type="Pfam" id="PF10551">
    <property type="entry name" value="MULE"/>
    <property type="match status" value="1"/>
</dbReference>
<comment type="caution">
    <text evidence="7">The sequence shown here is derived from an EMBL/GenBank/DDBJ whole genome shotgun (WGS) entry which is preliminary data.</text>
</comment>
<dbReference type="InterPro" id="IPR018289">
    <property type="entry name" value="MULE_transposase_dom"/>
</dbReference>
<dbReference type="PROSITE" id="PS50966">
    <property type="entry name" value="ZF_SWIM"/>
    <property type="match status" value="1"/>
</dbReference>
<reference evidence="7" key="1">
    <citation type="submission" date="2023-02" db="EMBL/GenBank/DDBJ databases">
        <title>Genome of toxic invasive species Heracleum sosnowskyi carries increased number of genes despite the absence of recent whole-genome duplications.</title>
        <authorList>
            <person name="Schelkunov M."/>
            <person name="Shtratnikova V."/>
            <person name="Makarenko M."/>
            <person name="Klepikova A."/>
            <person name="Omelchenko D."/>
            <person name="Novikova G."/>
            <person name="Obukhova E."/>
            <person name="Bogdanov V."/>
            <person name="Penin A."/>
            <person name="Logacheva M."/>
        </authorList>
    </citation>
    <scope>NUCLEOTIDE SEQUENCE</scope>
    <source>
        <strain evidence="7">Hsosn_3</strain>
        <tissue evidence="7">Leaf</tissue>
    </source>
</reference>
<gene>
    <name evidence="7" type="ORF">POM88_054180</name>
</gene>
<evidence type="ECO:0000313" key="7">
    <source>
        <dbReference type="EMBL" id="KAK1351608.1"/>
    </source>
</evidence>
<dbReference type="InterPro" id="IPR007527">
    <property type="entry name" value="Znf_SWIM"/>
</dbReference>
<dbReference type="Proteomes" id="UP001237642">
    <property type="component" value="Unassembled WGS sequence"/>
</dbReference>
<dbReference type="PANTHER" id="PTHR47718:SF17">
    <property type="entry name" value="PROTEIN FAR1-RELATED SEQUENCE 5-LIKE"/>
    <property type="match status" value="1"/>
</dbReference>
<reference evidence="7" key="2">
    <citation type="submission" date="2023-05" db="EMBL/GenBank/DDBJ databases">
        <authorList>
            <person name="Schelkunov M.I."/>
        </authorList>
    </citation>
    <scope>NUCLEOTIDE SEQUENCE</scope>
    <source>
        <strain evidence="7">Hsosn_3</strain>
        <tissue evidence="7">Leaf</tissue>
    </source>
</reference>
<feature type="domain" description="SWIM-type" evidence="6">
    <location>
        <begin position="496"/>
        <end position="532"/>
    </location>
</feature>
<evidence type="ECO:0000256" key="3">
    <source>
        <dbReference type="ARBA" id="ARBA00022833"/>
    </source>
</evidence>
<evidence type="ECO:0000256" key="5">
    <source>
        <dbReference type="SAM" id="MobiDB-lite"/>
    </source>
</evidence>
<protein>
    <recommendedName>
        <fullName evidence="6">SWIM-type domain-containing protein</fullName>
    </recommendedName>
</protein>
<feature type="compositionally biased region" description="Low complexity" evidence="5">
    <location>
        <begin position="14"/>
        <end position="26"/>
    </location>
</feature>
<dbReference type="GO" id="GO:0008270">
    <property type="term" value="F:zinc ion binding"/>
    <property type="evidence" value="ECO:0007669"/>
    <property type="project" value="UniProtKB-KW"/>
</dbReference>
<keyword evidence="1" id="KW-0479">Metal-binding</keyword>
<accession>A0AAD8GN81</accession>
<dbReference type="EMBL" id="JAUIZM010000030">
    <property type="protein sequence ID" value="KAK1351608.1"/>
    <property type="molecule type" value="Genomic_DNA"/>
</dbReference>
<keyword evidence="2 4" id="KW-0863">Zinc-finger</keyword>
<keyword evidence="3" id="KW-0862">Zinc</keyword>
<dbReference type="Pfam" id="PF03101">
    <property type="entry name" value="FAR1"/>
    <property type="match status" value="1"/>
</dbReference>
<name>A0AAD8GN81_9APIA</name>
<dbReference type="AlphaFoldDB" id="A0AAD8GN81"/>
<evidence type="ECO:0000256" key="2">
    <source>
        <dbReference type="ARBA" id="ARBA00022771"/>
    </source>
</evidence>
<dbReference type="InterPro" id="IPR006564">
    <property type="entry name" value="Znf_PMZ"/>
</dbReference>
<evidence type="ECO:0000256" key="1">
    <source>
        <dbReference type="ARBA" id="ARBA00022723"/>
    </source>
</evidence>
<organism evidence="7 8">
    <name type="scientific">Heracleum sosnowskyi</name>
    <dbReference type="NCBI Taxonomy" id="360622"/>
    <lineage>
        <taxon>Eukaryota</taxon>
        <taxon>Viridiplantae</taxon>
        <taxon>Streptophyta</taxon>
        <taxon>Embryophyta</taxon>
        <taxon>Tracheophyta</taxon>
        <taxon>Spermatophyta</taxon>
        <taxon>Magnoliopsida</taxon>
        <taxon>eudicotyledons</taxon>
        <taxon>Gunneridae</taxon>
        <taxon>Pentapetalae</taxon>
        <taxon>asterids</taxon>
        <taxon>campanulids</taxon>
        <taxon>Apiales</taxon>
        <taxon>Apiaceae</taxon>
        <taxon>Apioideae</taxon>
        <taxon>apioid superclade</taxon>
        <taxon>Tordylieae</taxon>
        <taxon>Tordyliinae</taxon>
        <taxon>Heracleum</taxon>
    </lineage>
</organism>
<sequence length="689" mass="78457">MDEESSDSEHEMDNSTNESNETDSSSCYVTPDGRKFWTPNCDVTEKPFLNQHFPTLEDAFIFYREYGRICGFDVRKSTQKSDGHGNVKAKHIQCNRAGWPKPKKAKYDEIAVQSPKKRRRTSSRRCGCKAQIVMKSSGFGGFVVMSFVEEHNHPLASEAGKMFLRCNRDLSVGYQNFIMDCAKVNIGPTRAHSLAKEMVGSYENVGATATDFKNFSRDVKVRIGEHDADMILAKFKLKKESSNNTFYYDYKVDKEGHLTGLFWTDATGRANYDVFGDVISFDPTFRTNRYNMVFVPFTGVNNHWRNVTFAAGLIAKENYKNFKWLLKTFNFSMGRVPPCVITDQCLAIKKALAKHWPSSKHRLCMWHIMNKLPGKIGPVLSSNKKFMDKMKSIVWADHLTQDEFEEDVEMAGLLRTTSRQRLQSADDDKKSERTPLAATTMKIEVDALKQYTQELYYLVRDEITSACYHTSMVDMTKDNEARHFKCKDAMLHGKFFEVSVRLHDYDVKCSCKLYFRRGYLCIHAFAALQHCSVDIIPPQYVKLRWTKFASNRHSILGSTQVSDQCAKRARIKVKKTTAWFEFQTCMKNAGEDEFKVDAVITGLKTINSGIKDSSSTSTVLGGAQRVDKFIGPLPQSNISIQNPNISRNKGCRSRIKSSREISIEVGKGRKCGRCNQIAGHNARSCTFNK</sequence>
<proteinExistence type="predicted"/>
<dbReference type="InterPro" id="IPR004330">
    <property type="entry name" value="FAR1_DNA_bnd_dom"/>
</dbReference>
<evidence type="ECO:0000313" key="8">
    <source>
        <dbReference type="Proteomes" id="UP001237642"/>
    </source>
</evidence>